<proteinExistence type="predicted"/>
<reference evidence="2" key="1">
    <citation type="journal article" date="2019" name="Int. J. Syst. Evol. Microbiol.">
        <title>The Global Catalogue of Microorganisms (GCM) 10K type strain sequencing project: providing services to taxonomists for standard genome sequencing and annotation.</title>
        <authorList>
            <consortium name="The Broad Institute Genomics Platform"/>
            <consortium name="The Broad Institute Genome Sequencing Center for Infectious Disease"/>
            <person name="Wu L."/>
            <person name="Ma J."/>
        </authorList>
    </citation>
    <scope>NUCLEOTIDE SEQUENCE [LARGE SCALE GENOMIC DNA]</scope>
    <source>
        <strain evidence="2">CGMCC 4.7357</strain>
    </source>
</reference>
<protein>
    <submittedName>
        <fullName evidence="1">Uncharacterized protein</fullName>
    </submittedName>
</protein>
<dbReference type="EMBL" id="JBHSFH010000016">
    <property type="protein sequence ID" value="MFC4497565.1"/>
    <property type="molecule type" value="Genomic_DNA"/>
</dbReference>
<organism evidence="1 2">
    <name type="scientific">Streptomyces ovatisporus</name>
    <dbReference type="NCBI Taxonomy" id="1128682"/>
    <lineage>
        <taxon>Bacteria</taxon>
        <taxon>Bacillati</taxon>
        <taxon>Actinomycetota</taxon>
        <taxon>Actinomycetes</taxon>
        <taxon>Kitasatosporales</taxon>
        <taxon>Streptomycetaceae</taxon>
        <taxon>Streptomyces</taxon>
    </lineage>
</organism>
<evidence type="ECO:0000313" key="1">
    <source>
        <dbReference type="EMBL" id="MFC4497565.1"/>
    </source>
</evidence>
<gene>
    <name evidence="1" type="ORF">ACFPA8_25885</name>
</gene>
<name>A0ABV9AEY4_9ACTN</name>
<comment type="caution">
    <text evidence="1">The sequence shown here is derived from an EMBL/GenBank/DDBJ whole genome shotgun (WGS) entry which is preliminary data.</text>
</comment>
<evidence type="ECO:0000313" key="2">
    <source>
        <dbReference type="Proteomes" id="UP001595997"/>
    </source>
</evidence>
<dbReference type="Proteomes" id="UP001595997">
    <property type="component" value="Unassembled WGS sequence"/>
</dbReference>
<dbReference type="RefSeq" id="WP_386452381.1">
    <property type="nucleotide sequence ID" value="NZ_JBHSFH010000016.1"/>
</dbReference>
<accession>A0ABV9AEY4</accession>
<sequence>MLLQFCTSPGTRQVYDTWREDPRRKEVVPAVMHHRARTVYELTMKDVQDVCRQTEHALGEVRRSDGEAVSPIVNWHPDFAFTHMFHICMERGGYLPTYQCFRSFTEEDELGQKMLGTPARQKVREVVENGVPESLARSAMRWRVGNAYYSFLRETYTVVALRELGVDVRVHPLADALFRVDAWTGRKVLSLRVGNKKFREGDHVGRKIPAERWLADVTPPMEFAEIELRPATVFGTVHVPSRDQLRATASQLL</sequence>
<keyword evidence="2" id="KW-1185">Reference proteome</keyword>